<reference evidence="1" key="1">
    <citation type="submission" date="2022-04" db="EMBL/GenBank/DDBJ databases">
        <title>A functionally conserved STORR gene fusion in Papaver species that diverged 16.8 million years ago.</title>
        <authorList>
            <person name="Catania T."/>
        </authorList>
    </citation>
    <scope>NUCLEOTIDE SEQUENCE</scope>
    <source>
        <strain evidence="1">S-188037</strain>
    </source>
</reference>
<organism evidence="1 2">
    <name type="scientific">Papaver atlanticum</name>
    <dbReference type="NCBI Taxonomy" id="357466"/>
    <lineage>
        <taxon>Eukaryota</taxon>
        <taxon>Viridiplantae</taxon>
        <taxon>Streptophyta</taxon>
        <taxon>Embryophyta</taxon>
        <taxon>Tracheophyta</taxon>
        <taxon>Spermatophyta</taxon>
        <taxon>Magnoliopsida</taxon>
        <taxon>Ranunculales</taxon>
        <taxon>Papaveraceae</taxon>
        <taxon>Papaveroideae</taxon>
        <taxon>Papaver</taxon>
    </lineage>
</organism>
<proteinExistence type="predicted"/>
<keyword evidence="2" id="KW-1185">Reference proteome</keyword>
<dbReference type="AlphaFoldDB" id="A0AAD4T376"/>
<gene>
    <name evidence="1" type="ORF">MKW98_011920</name>
</gene>
<dbReference type="EMBL" id="JAJJMB010005473">
    <property type="protein sequence ID" value="KAI3938768.1"/>
    <property type="molecule type" value="Genomic_DNA"/>
</dbReference>
<comment type="caution">
    <text evidence="1">The sequence shown here is derived from an EMBL/GenBank/DDBJ whole genome shotgun (WGS) entry which is preliminary data.</text>
</comment>
<accession>A0AAD4T376</accession>
<evidence type="ECO:0000313" key="2">
    <source>
        <dbReference type="Proteomes" id="UP001202328"/>
    </source>
</evidence>
<dbReference type="Proteomes" id="UP001202328">
    <property type="component" value="Unassembled WGS sequence"/>
</dbReference>
<evidence type="ECO:0000313" key="1">
    <source>
        <dbReference type="EMBL" id="KAI3938768.1"/>
    </source>
</evidence>
<protein>
    <submittedName>
        <fullName evidence="1">Uncharacterized protein</fullName>
    </submittedName>
</protein>
<name>A0AAD4T376_9MAGN</name>
<sequence>MRKSQQLLPWEDLHLEMSKTIMSEEGKELGLNDAIVSKEELLTVARHWDLDIAKRHKAVNHGSRLSSGRIKGGLCCWRIFWSFGRNRNYIKQLFYQTLRKVLIISFLLGVRYPRSLMRQILDLNQSI</sequence>